<evidence type="ECO:0000313" key="4">
    <source>
        <dbReference type="Proteomes" id="UP000569914"/>
    </source>
</evidence>
<proteinExistence type="predicted"/>
<protein>
    <recommendedName>
        <fullName evidence="2">DUF6286 domain-containing protein</fullName>
    </recommendedName>
</protein>
<feature type="domain" description="DUF6286" evidence="2">
    <location>
        <begin position="75"/>
        <end position="182"/>
    </location>
</feature>
<dbReference type="InterPro" id="IPR046253">
    <property type="entry name" value="DUF6286"/>
</dbReference>
<dbReference type="RefSeq" id="WP_179752424.1">
    <property type="nucleotide sequence ID" value="NZ_JACCBU010000001.1"/>
</dbReference>
<gene>
    <name evidence="3" type="ORF">BKA15_003265</name>
</gene>
<evidence type="ECO:0000259" key="2">
    <source>
        <dbReference type="Pfam" id="PF19803"/>
    </source>
</evidence>
<reference evidence="3 4" key="1">
    <citation type="submission" date="2020-07" db="EMBL/GenBank/DDBJ databases">
        <title>Sequencing the genomes of 1000 actinobacteria strains.</title>
        <authorList>
            <person name="Klenk H.-P."/>
        </authorList>
    </citation>
    <scope>NUCLEOTIDE SEQUENCE [LARGE SCALE GENOMIC DNA]</scope>
    <source>
        <strain evidence="3 4">DSM 22083</strain>
    </source>
</reference>
<organism evidence="3 4">
    <name type="scientific">Microlunatus parietis</name>
    <dbReference type="NCBI Taxonomy" id="682979"/>
    <lineage>
        <taxon>Bacteria</taxon>
        <taxon>Bacillati</taxon>
        <taxon>Actinomycetota</taxon>
        <taxon>Actinomycetes</taxon>
        <taxon>Propionibacteriales</taxon>
        <taxon>Propionibacteriaceae</taxon>
        <taxon>Microlunatus</taxon>
    </lineage>
</organism>
<keyword evidence="1" id="KW-0812">Transmembrane</keyword>
<keyword evidence="1" id="KW-0472">Membrane</keyword>
<accession>A0A7Y9I7U9</accession>
<comment type="caution">
    <text evidence="3">The sequence shown here is derived from an EMBL/GenBank/DDBJ whole genome shotgun (WGS) entry which is preliminary data.</text>
</comment>
<feature type="transmembrane region" description="Helical" evidence="1">
    <location>
        <begin position="64"/>
        <end position="85"/>
    </location>
</feature>
<dbReference type="Pfam" id="PF19803">
    <property type="entry name" value="DUF6286"/>
    <property type="match status" value="1"/>
</dbReference>
<keyword evidence="4" id="KW-1185">Reference proteome</keyword>
<evidence type="ECO:0000313" key="3">
    <source>
        <dbReference type="EMBL" id="NYE71936.1"/>
    </source>
</evidence>
<keyword evidence="1" id="KW-1133">Transmembrane helix</keyword>
<dbReference type="EMBL" id="JACCBU010000001">
    <property type="protein sequence ID" value="NYE71936.1"/>
    <property type="molecule type" value="Genomic_DNA"/>
</dbReference>
<dbReference type="AlphaFoldDB" id="A0A7Y9I7U9"/>
<name>A0A7Y9I7U9_9ACTN</name>
<sequence length="187" mass="19261">MTASRPRLRRRPNRTVPAGMTALGLTALGGLVVFGGAVRLATGAWPAPVDSIFALLAATPWGSAGWLVISAAVALVGLIMIIAAVKPGRLNAARLAVPEQAGGPELEVVISRRGIARLAAARAELVDGVDSVRARADARSVRLSIGTATEHRAELRAAVTDAVRQALTRAGVTPVPRVSATVTTRSN</sequence>
<evidence type="ECO:0000256" key="1">
    <source>
        <dbReference type="SAM" id="Phobius"/>
    </source>
</evidence>
<dbReference type="Proteomes" id="UP000569914">
    <property type="component" value="Unassembled WGS sequence"/>
</dbReference>